<proteinExistence type="predicted"/>
<feature type="chain" id="PRO_5011781760" evidence="1">
    <location>
        <begin position="21"/>
        <end position="229"/>
    </location>
</feature>
<dbReference type="AlphaFoldDB" id="A0A1G9KNW4"/>
<keyword evidence="1" id="KW-0732">Signal</keyword>
<evidence type="ECO:0000256" key="1">
    <source>
        <dbReference type="SAM" id="SignalP"/>
    </source>
</evidence>
<feature type="signal peptide" evidence="1">
    <location>
        <begin position="1"/>
        <end position="20"/>
    </location>
</feature>
<accession>A0A1G9KNW4</accession>
<reference evidence="2 3" key="1">
    <citation type="submission" date="2016-10" db="EMBL/GenBank/DDBJ databases">
        <authorList>
            <person name="de Groot N.N."/>
        </authorList>
    </citation>
    <scope>NUCLEOTIDE SEQUENCE [LARGE SCALE GENOMIC DNA]</scope>
    <source>
        <strain evidence="2 3">DSM 21668</strain>
    </source>
</reference>
<evidence type="ECO:0000313" key="3">
    <source>
        <dbReference type="Proteomes" id="UP000198901"/>
    </source>
</evidence>
<dbReference type="RefSeq" id="WP_093198775.1">
    <property type="nucleotide sequence ID" value="NZ_FNGS01000002.1"/>
</dbReference>
<keyword evidence="3" id="KW-1185">Reference proteome</keyword>
<protein>
    <submittedName>
        <fullName evidence="2">Uncharacterized protein</fullName>
    </submittedName>
</protein>
<name>A0A1G9KNW4_9BACT</name>
<organism evidence="2 3">
    <name type="scientific">Siphonobacter aquaeclarae</name>
    <dbReference type="NCBI Taxonomy" id="563176"/>
    <lineage>
        <taxon>Bacteria</taxon>
        <taxon>Pseudomonadati</taxon>
        <taxon>Bacteroidota</taxon>
        <taxon>Cytophagia</taxon>
        <taxon>Cytophagales</taxon>
        <taxon>Cytophagaceae</taxon>
        <taxon>Siphonobacter</taxon>
    </lineage>
</organism>
<sequence>MKSFSLALVTVVLSFLSLSAQSFKTQVLLYGNSGDVYYKNPGTPAIAVIKDSSARHLRVKKFTNLQGGKLKRSVFTWAIDYNDRMYFNLGYSTDLNNWMVFVPFDIQGKYAVIFIDDNSPAIVRRGGSNYAMGLAGVLANESTKWGKAWIDREGKKRRFLFIDTDDIQDSLTGNTASHGNYLTRNQLKELCAKNGIELPEMKIKDLPFEEVVELIHTMNRKAQKDYPVN</sequence>
<dbReference type="OrthoDB" id="981788at2"/>
<gene>
    <name evidence="2" type="ORF">SAMN04488090_1085</name>
</gene>
<dbReference type="Proteomes" id="UP000198901">
    <property type="component" value="Unassembled WGS sequence"/>
</dbReference>
<evidence type="ECO:0000313" key="2">
    <source>
        <dbReference type="EMBL" id="SDL51266.1"/>
    </source>
</evidence>
<dbReference type="EMBL" id="FNGS01000002">
    <property type="protein sequence ID" value="SDL51266.1"/>
    <property type="molecule type" value="Genomic_DNA"/>
</dbReference>